<keyword evidence="3" id="KW-1003">Cell membrane</keyword>
<feature type="transmembrane region" description="Helical" evidence="9">
    <location>
        <begin position="127"/>
        <end position="151"/>
    </location>
</feature>
<reference evidence="13 14" key="1">
    <citation type="submission" date="2016-10" db="EMBL/GenBank/DDBJ databases">
        <authorList>
            <person name="de Groot N.N."/>
        </authorList>
    </citation>
    <scope>NUCLEOTIDE SEQUENCE [LARGE SCALE GENOMIC DNA]</scope>
    <source>
        <strain evidence="13 14">CGMCC 4.2023</strain>
    </source>
</reference>
<sequence length="577" mass="61839">MLVGLMSRHLRPYRRALTLVVLLQAAQSVAALELPSLNADLIDNGVLTGDNGYIWRIGEVMAGIAFVQICCSITAVYLSSRVGTSLGYDLRAAVFDRVLAFSSQEVNRIGTASLFNRTTNDVQQVQLLSLLTGTLLVPAPIICVGGVIMALRLDGPLSGLFAVIIPVLVVIVGVLLARMLPLHRLAQTRLDRANGILREQITGVRVIRAFVRDDRERRRFTAANEELTEVSLRVSRLMAVMFPLLMLVIYLSSVAVLWFGGHRIAAGGMPVGALPAYLSYLMQILMSVLSATFMFTMIPRAAVSAERIQDVLSTQPAVRPPDHGVTALPRTGELELSQVEFRYPGAESAVLQGVDLLARPGTTTAIVGGTGSGKTTLLTLVPRLIDASAGTVRVGGADVRELAPGVLATQIGYVPQRPFLFSGTIAGNLRHGRPDATEADMWHALEVAQAREFVERLPQGLHAEVAQGGSNLSGGQRQRLAIARALVGRPSIYLLDDSFSALDHATEAALRTALAGETAAATVLVVAQRVSTIQDADHILVLDEGRVVGAGTHTELLAHNATYRDIARSQRDDQEAA</sequence>
<evidence type="ECO:0000256" key="6">
    <source>
        <dbReference type="ARBA" id="ARBA00022840"/>
    </source>
</evidence>
<dbReference type="PROSITE" id="PS00211">
    <property type="entry name" value="ABC_TRANSPORTER_1"/>
    <property type="match status" value="1"/>
</dbReference>
<name>A0A1H6C8F7_9ACTN</name>
<dbReference type="PROSITE" id="PS50929">
    <property type="entry name" value="ABC_TM1F"/>
    <property type="match status" value="1"/>
</dbReference>
<dbReference type="PROSITE" id="PS50893">
    <property type="entry name" value="ABC_TRANSPORTER_2"/>
    <property type="match status" value="1"/>
</dbReference>
<dbReference type="Pfam" id="PF00664">
    <property type="entry name" value="ABC_membrane"/>
    <property type="match status" value="1"/>
</dbReference>
<dbReference type="Pfam" id="PF00005">
    <property type="entry name" value="ABC_tran"/>
    <property type="match status" value="1"/>
</dbReference>
<dbReference type="GO" id="GO:0015421">
    <property type="term" value="F:ABC-type oligopeptide transporter activity"/>
    <property type="evidence" value="ECO:0007669"/>
    <property type="project" value="TreeGrafter"/>
</dbReference>
<feature type="transmembrane region" description="Helical" evidence="9">
    <location>
        <begin position="55"/>
        <end position="78"/>
    </location>
</feature>
<evidence type="ECO:0000256" key="9">
    <source>
        <dbReference type="SAM" id="Phobius"/>
    </source>
</evidence>
<keyword evidence="2" id="KW-0813">Transport</keyword>
<keyword evidence="8 9" id="KW-0472">Membrane</keyword>
<dbReference type="FunFam" id="3.40.50.300:FF:000854">
    <property type="entry name" value="Multidrug ABC transporter ATP-binding protein"/>
    <property type="match status" value="1"/>
</dbReference>
<feature type="chain" id="PRO_5038981436" evidence="10">
    <location>
        <begin position="31"/>
        <end position="577"/>
    </location>
</feature>
<proteinExistence type="predicted"/>
<dbReference type="RefSeq" id="WP_103887223.1">
    <property type="nucleotide sequence ID" value="NZ_FNVU01000008.1"/>
</dbReference>
<dbReference type="EMBL" id="FNVU01000008">
    <property type="protein sequence ID" value="SEG68656.1"/>
    <property type="molecule type" value="Genomic_DNA"/>
</dbReference>
<comment type="subcellular location">
    <subcellularLocation>
        <location evidence="1">Cell membrane</location>
        <topology evidence="1">Multi-pass membrane protein</topology>
    </subcellularLocation>
</comment>
<keyword evidence="6 13" id="KW-0067">ATP-binding</keyword>
<dbReference type="Gene3D" id="1.20.1560.10">
    <property type="entry name" value="ABC transporter type 1, transmembrane domain"/>
    <property type="match status" value="1"/>
</dbReference>
<dbReference type="InterPro" id="IPR017871">
    <property type="entry name" value="ABC_transporter-like_CS"/>
</dbReference>
<keyword evidence="4 9" id="KW-0812">Transmembrane</keyword>
<dbReference type="SMART" id="SM00382">
    <property type="entry name" value="AAA"/>
    <property type="match status" value="1"/>
</dbReference>
<keyword evidence="10" id="KW-0732">Signal</keyword>
<keyword evidence="5" id="KW-0547">Nucleotide-binding</keyword>
<dbReference type="InterPro" id="IPR003439">
    <property type="entry name" value="ABC_transporter-like_ATP-bd"/>
</dbReference>
<dbReference type="GO" id="GO:0016887">
    <property type="term" value="F:ATP hydrolysis activity"/>
    <property type="evidence" value="ECO:0007669"/>
    <property type="project" value="InterPro"/>
</dbReference>
<organism evidence="13 14">
    <name type="scientific">Actinacidiphila yanglinensis</name>
    <dbReference type="NCBI Taxonomy" id="310779"/>
    <lineage>
        <taxon>Bacteria</taxon>
        <taxon>Bacillati</taxon>
        <taxon>Actinomycetota</taxon>
        <taxon>Actinomycetes</taxon>
        <taxon>Kitasatosporales</taxon>
        <taxon>Streptomycetaceae</taxon>
        <taxon>Actinacidiphila</taxon>
    </lineage>
</organism>
<dbReference type="InterPro" id="IPR027417">
    <property type="entry name" value="P-loop_NTPase"/>
</dbReference>
<keyword evidence="14" id="KW-1185">Reference proteome</keyword>
<dbReference type="CDD" id="cd18548">
    <property type="entry name" value="ABC_6TM_Tm287_like"/>
    <property type="match status" value="1"/>
</dbReference>
<dbReference type="GO" id="GO:0005886">
    <property type="term" value="C:plasma membrane"/>
    <property type="evidence" value="ECO:0007669"/>
    <property type="project" value="UniProtKB-SubCell"/>
</dbReference>
<feature type="transmembrane region" description="Helical" evidence="9">
    <location>
        <begin position="280"/>
        <end position="298"/>
    </location>
</feature>
<dbReference type="Gene3D" id="3.40.50.300">
    <property type="entry name" value="P-loop containing nucleotide triphosphate hydrolases"/>
    <property type="match status" value="1"/>
</dbReference>
<evidence type="ECO:0000256" key="2">
    <source>
        <dbReference type="ARBA" id="ARBA00022448"/>
    </source>
</evidence>
<keyword evidence="7 9" id="KW-1133">Transmembrane helix</keyword>
<evidence type="ECO:0000313" key="14">
    <source>
        <dbReference type="Proteomes" id="UP000236754"/>
    </source>
</evidence>
<dbReference type="InterPro" id="IPR011527">
    <property type="entry name" value="ABC1_TM_dom"/>
</dbReference>
<evidence type="ECO:0000256" key="10">
    <source>
        <dbReference type="SAM" id="SignalP"/>
    </source>
</evidence>
<evidence type="ECO:0000256" key="3">
    <source>
        <dbReference type="ARBA" id="ARBA00022475"/>
    </source>
</evidence>
<feature type="transmembrane region" description="Helical" evidence="9">
    <location>
        <begin position="157"/>
        <end position="177"/>
    </location>
</feature>
<dbReference type="PANTHER" id="PTHR43394:SF1">
    <property type="entry name" value="ATP-BINDING CASSETTE SUB-FAMILY B MEMBER 10, MITOCHONDRIAL"/>
    <property type="match status" value="1"/>
</dbReference>
<evidence type="ECO:0000259" key="12">
    <source>
        <dbReference type="PROSITE" id="PS50929"/>
    </source>
</evidence>
<dbReference type="GO" id="GO:0005524">
    <property type="term" value="F:ATP binding"/>
    <property type="evidence" value="ECO:0007669"/>
    <property type="project" value="UniProtKB-KW"/>
</dbReference>
<evidence type="ECO:0000256" key="4">
    <source>
        <dbReference type="ARBA" id="ARBA00022692"/>
    </source>
</evidence>
<dbReference type="AlphaFoldDB" id="A0A1H6C8F7"/>
<protein>
    <submittedName>
        <fullName evidence="13">ATP-binding cassette, subfamily B</fullName>
    </submittedName>
</protein>
<feature type="signal peptide" evidence="10">
    <location>
        <begin position="1"/>
        <end position="30"/>
    </location>
</feature>
<feature type="transmembrane region" description="Helical" evidence="9">
    <location>
        <begin position="237"/>
        <end position="260"/>
    </location>
</feature>
<dbReference type="OrthoDB" id="9806127at2"/>
<evidence type="ECO:0000256" key="5">
    <source>
        <dbReference type="ARBA" id="ARBA00022741"/>
    </source>
</evidence>
<evidence type="ECO:0000256" key="1">
    <source>
        <dbReference type="ARBA" id="ARBA00004651"/>
    </source>
</evidence>
<dbReference type="InterPro" id="IPR039421">
    <property type="entry name" value="Type_1_exporter"/>
</dbReference>
<evidence type="ECO:0000256" key="8">
    <source>
        <dbReference type="ARBA" id="ARBA00023136"/>
    </source>
</evidence>
<evidence type="ECO:0000313" key="13">
    <source>
        <dbReference type="EMBL" id="SEG68656.1"/>
    </source>
</evidence>
<dbReference type="InterPro" id="IPR003593">
    <property type="entry name" value="AAA+_ATPase"/>
</dbReference>
<feature type="domain" description="ABC transmembrane type-1" evidence="12">
    <location>
        <begin position="19"/>
        <end position="300"/>
    </location>
</feature>
<dbReference type="InterPro" id="IPR036640">
    <property type="entry name" value="ABC1_TM_sf"/>
</dbReference>
<dbReference type="SUPFAM" id="SSF52540">
    <property type="entry name" value="P-loop containing nucleoside triphosphate hydrolases"/>
    <property type="match status" value="1"/>
</dbReference>
<gene>
    <name evidence="13" type="ORF">SAMN05216223_108113</name>
</gene>
<evidence type="ECO:0000256" key="7">
    <source>
        <dbReference type="ARBA" id="ARBA00022989"/>
    </source>
</evidence>
<accession>A0A1H6C8F7</accession>
<feature type="domain" description="ABC transporter" evidence="11">
    <location>
        <begin position="334"/>
        <end position="569"/>
    </location>
</feature>
<evidence type="ECO:0000259" key="11">
    <source>
        <dbReference type="PROSITE" id="PS50893"/>
    </source>
</evidence>
<dbReference type="Proteomes" id="UP000236754">
    <property type="component" value="Unassembled WGS sequence"/>
</dbReference>
<dbReference type="PANTHER" id="PTHR43394">
    <property type="entry name" value="ATP-DEPENDENT PERMEASE MDL1, MITOCHONDRIAL"/>
    <property type="match status" value="1"/>
</dbReference>
<dbReference type="SUPFAM" id="SSF90123">
    <property type="entry name" value="ABC transporter transmembrane region"/>
    <property type="match status" value="1"/>
</dbReference>